<feature type="domain" description="Pseudouridine synthase RsuA/RluA-like" evidence="10">
    <location>
        <begin position="30"/>
        <end position="190"/>
    </location>
</feature>
<dbReference type="EMBL" id="JAPEUL010000012">
    <property type="protein sequence ID" value="MCW4631816.1"/>
    <property type="molecule type" value="Genomic_DNA"/>
</dbReference>
<comment type="catalytic activity">
    <reaction evidence="3">
        <text>uridine(65) in tRNA = pseudouridine(65) in tRNA</text>
        <dbReference type="Rhea" id="RHEA:42536"/>
        <dbReference type="Rhea" id="RHEA-COMP:10103"/>
        <dbReference type="Rhea" id="RHEA-COMP:10104"/>
        <dbReference type="ChEBI" id="CHEBI:65314"/>
        <dbReference type="ChEBI" id="CHEBI:65315"/>
        <dbReference type="EC" id="5.4.99.26"/>
    </reaction>
</comment>
<dbReference type="EC" id="5.4.99.26" evidence="5"/>
<comment type="caution">
    <text evidence="11">The sequence shown here is derived from an EMBL/GenBank/DDBJ whole genome shotgun (WGS) entry which is preliminary data.</text>
</comment>
<keyword evidence="12" id="KW-1185">Reference proteome</keyword>
<evidence type="ECO:0000313" key="11">
    <source>
        <dbReference type="EMBL" id="MCW4631816.1"/>
    </source>
</evidence>
<dbReference type="InterPro" id="IPR050188">
    <property type="entry name" value="RluA_PseudoU_synthase"/>
</dbReference>
<dbReference type="Proteomes" id="UP001431181">
    <property type="component" value="Unassembled WGS sequence"/>
</dbReference>
<accession>A0ABT3KNQ9</accession>
<evidence type="ECO:0000256" key="7">
    <source>
        <dbReference type="ARBA" id="ARBA00041803"/>
    </source>
</evidence>
<dbReference type="Gene3D" id="3.30.2350.10">
    <property type="entry name" value="Pseudouridine synthase"/>
    <property type="match status" value="1"/>
</dbReference>
<evidence type="ECO:0000256" key="6">
    <source>
        <dbReference type="ARBA" id="ARBA00040675"/>
    </source>
</evidence>
<evidence type="ECO:0000256" key="3">
    <source>
        <dbReference type="ARBA" id="ARBA00036607"/>
    </source>
</evidence>
<gene>
    <name evidence="11" type="ORF">ONZ52_24260</name>
</gene>
<dbReference type="Pfam" id="PF00849">
    <property type="entry name" value="PseudoU_synth_2"/>
    <property type="match status" value="1"/>
</dbReference>
<evidence type="ECO:0000313" key="12">
    <source>
        <dbReference type="Proteomes" id="UP001431181"/>
    </source>
</evidence>
<sequence>MSIVDATVNSILTSQNVEPEPLSILFKDDHIVAVNKPSGLLVHRTNLAKDEEDAVVQRLRDQTGQWVFPVHRLDRGTSGVLVMAFTPEVARRLSAQFSASETQKTYHCLVRGFCDEVGVIHYPLAKLNEQKGRSRFKIEGTEKDAETHFKCLVQYQLPIPVSRYDAMRLSWIEVTPKQGRKHQIRRHFKHQLHPLVGDSCYGCRHINKVTKDIWPEDFRLMLHASSLQFSHPITNQIITIKAELSAEILNVLNRLLPYQV</sequence>
<protein>
    <recommendedName>
        <fullName evidence="6">tRNA pseudouridine synthase C</fullName>
        <ecNumber evidence="5">5.4.99.26</ecNumber>
    </recommendedName>
    <alternativeName>
        <fullName evidence="8">tRNA pseudouridine(65) synthase</fullName>
    </alternativeName>
    <alternativeName>
        <fullName evidence="9">tRNA pseudouridylate synthase C</fullName>
    </alternativeName>
    <alternativeName>
        <fullName evidence="7">tRNA-uridine isomerase C</fullName>
    </alternativeName>
</protein>
<proteinExistence type="predicted"/>
<keyword evidence="2" id="KW-0413">Isomerase</keyword>
<keyword evidence="1" id="KW-0819">tRNA processing</keyword>
<evidence type="ECO:0000259" key="10">
    <source>
        <dbReference type="Pfam" id="PF00849"/>
    </source>
</evidence>
<dbReference type="InterPro" id="IPR006224">
    <property type="entry name" value="PsdUridine_synth_RluA-like_CS"/>
</dbReference>
<dbReference type="InterPro" id="IPR006145">
    <property type="entry name" value="PsdUridine_synth_RsuA/RluA"/>
</dbReference>
<reference evidence="11" key="1">
    <citation type="submission" date="2022-11" db="EMBL/GenBank/DDBJ databases">
        <title>Marinomonas sp. nov., isolated from marine algae.</title>
        <authorList>
            <person name="Choi D.G."/>
            <person name="Kim J.M."/>
            <person name="Lee J.K."/>
            <person name="Baek J.H."/>
            <person name="Jeon C.O."/>
        </authorList>
    </citation>
    <scope>NUCLEOTIDE SEQUENCE</scope>
    <source>
        <strain evidence="11">KJ51-3</strain>
    </source>
</reference>
<dbReference type="PROSITE" id="PS01129">
    <property type="entry name" value="PSI_RLU"/>
    <property type="match status" value="1"/>
</dbReference>
<dbReference type="RefSeq" id="WP_265221120.1">
    <property type="nucleotide sequence ID" value="NZ_JAPEUL010000012.1"/>
</dbReference>
<dbReference type="SUPFAM" id="SSF55120">
    <property type="entry name" value="Pseudouridine synthase"/>
    <property type="match status" value="1"/>
</dbReference>
<evidence type="ECO:0000256" key="8">
    <source>
        <dbReference type="ARBA" id="ARBA00041975"/>
    </source>
</evidence>
<evidence type="ECO:0000256" key="4">
    <source>
        <dbReference type="ARBA" id="ARBA00037670"/>
    </source>
</evidence>
<comment type="function">
    <text evidence="4">Responsible for synthesis of pseudouridine from uracil-65 in transfer RNAs.</text>
</comment>
<name>A0ABT3KNQ9_9GAMM</name>
<dbReference type="PANTHER" id="PTHR21600">
    <property type="entry name" value="MITOCHONDRIAL RNA PSEUDOURIDINE SYNTHASE"/>
    <property type="match status" value="1"/>
</dbReference>
<evidence type="ECO:0000256" key="5">
    <source>
        <dbReference type="ARBA" id="ARBA00038943"/>
    </source>
</evidence>
<evidence type="ECO:0000256" key="2">
    <source>
        <dbReference type="ARBA" id="ARBA00023235"/>
    </source>
</evidence>
<dbReference type="PANTHER" id="PTHR21600:SF56">
    <property type="entry name" value="TRNA PSEUDOURIDINE SYNTHASE C"/>
    <property type="match status" value="1"/>
</dbReference>
<evidence type="ECO:0000256" key="1">
    <source>
        <dbReference type="ARBA" id="ARBA00022694"/>
    </source>
</evidence>
<dbReference type="InterPro" id="IPR020103">
    <property type="entry name" value="PsdUridine_synth_cat_dom_sf"/>
</dbReference>
<evidence type="ECO:0000256" key="9">
    <source>
        <dbReference type="ARBA" id="ARBA00043049"/>
    </source>
</evidence>
<organism evidence="11 12">
    <name type="scientific">Marinomonas rhodophyticola</name>
    <dbReference type="NCBI Taxonomy" id="2992803"/>
    <lineage>
        <taxon>Bacteria</taxon>
        <taxon>Pseudomonadati</taxon>
        <taxon>Pseudomonadota</taxon>
        <taxon>Gammaproteobacteria</taxon>
        <taxon>Oceanospirillales</taxon>
        <taxon>Oceanospirillaceae</taxon>
        <taxon>Marinomonas</taxon>
    </lineage>
</organism>